<dbReference type="Pfam" id="PF00773">
    <property type="entry name" value="RNB"/>
    <property type="match status" value="1"/>
</dbReference>
<dbReference type="GeneID" id="106058382"/>
<evidence type="ECO:0000256" key="4">
    <source>
        <dbReference type="ARBA" id="ARBA00022801"/>
    </source>
</evidence>
<keyword evidence="6 8" id="KW-0460">Magnesium</keyword>
<name>A0A9W2YPP2_BIOGL</name>
<keyword evidence="4 8" id="KW-0378">Hydrolase</keyword>
<evidence type="ECO:0000256" key="7">
    <source>
        <dbReference type="ARBA" id="ARBA00022884"/>
    </source>
</evidence>
<feature type="binding site" evidence="8">
    <location>
        <position position="417"/>
    </location>
    <ligand>
        <name>Mg(2+)</name>
        <dbReference type="ChEBI" id="CHEBI:18420"/>
    </ligand>
</feature>
<feature type="compositionally biased region" description="Polar residues" evidence="9">
    <location>
        <begin position="170"/>
        <end position="180"/>
    </location>
</feature>
<dbReference type="GO" id="GO:0000956">
    <property type="term" value="P:nuclear-transcribed mRNA catabolic process"/>
    <property type="evidence" value="ECO:0007669"/>
    <property type="project" value="UniProtKB-UniRule"/>
</dbReference>
<dbReference type="OrthoDB" id="372421at2759"/>
<protein>
    <recommendedName>
        <fullName evidence="8">DIS3-like exonuclease 2</fullName>
        <ecNumber evidence="8">3.1.13.-</ecNumber>
    </recommendedName>
</protein>
<dbReference type="GO" id="GO:0010587">
    <property type="term" value="P:miRNA catabolic process"/>
    <property type="evidence" value="ECO:0007669"/>
    <property type="project" value="TreeGrafter"/>
</dbReference>
<dbReference type="EC" id="3.1.13.-" evidence="8"/>
<sequence>MSARKHNKPAGAVRSPANNSHHKKPQSPSVKQKIYEPYWPLESVNEGIKKGQLIVGPLRINPKNYEDAYVPLPDGSADIFISGMKDRNRSLNTDVVVVLVNPYEQWRVFVDVFDEFEKSSVKSSKSLEEVSDDDSGPDIVYDDSDNEASCDIDIVTDLKEMSFTDDATNDTRLQKTPNSQESKDKSLKKTPNSPSQVNKDKNLQKTPNSSPQGSNMKTPVKKFVSILDMRTNGSSLAKDLFGVGKSSNMSEEDARRFVQRTGRVVYIYEKKNSRAASGRLKLMQDKNKRFALFSPSDSRIPRIIIPMSECPKDFYDRPDIYAQILYIARIQQWDETSNMPLGCLAKSLGEAGQIEPETEAMLIELDVDDTPFSDKVIECLPQNLPWTIPASEYTYRKDLRQSCIFTIDPATARDLDDAVSIEELGNGNYQVGVHIADVSFFVQESTELDTAAASRATSVYLVQKVVPMLPRLLCEELCSLNPDQDRLAFSVIWTINEEGEIFDEWYGRTVIRSCVKLSYEHAQGFIDHPNKVWTQDELPPITNGFSVQDVCKRVLQLNKIALSLRKQRFDNGALRLDQVKIQFSLNKETALPNGYSVYKQKDSNRLIEEFMLLANMAVAHKIKQSFPQKAILRRHPPPQIKPLEVMEELCDSLSLEIDASNSSTLHKSLLKYYGEDEFSQSRFQVLVVLISKPMQLAKYFCAGTFQDESLFHHYALNVPLYTHFTSPIRRYPDILVHRLLAAALGYSEVTEMSTQLLQKQADYCNDKKLNAKMASDRSNEMYFSIFVKEVGPLEETGMVMAVLDKSFDVLILKLGIVKRVYLEKLPLVSSEFRKNMKSPELVIEWSADEVCTRATRHLITLFTLVECSVFADKEPLKCSCVIKRPKEEITLAAA</sequence>
<dbReference type="GO" id="GO:0008266">
    <property type="term" value="F:poly(U) RNA binding"/>
    <property type="evidence" value="ECO:0007669"/>
    <property type="project" value="UniProtKB-ARBA"/>
</dbReference>
<dbReference type="PANTHER" id="PTHR23355">
    <property type="entry name" value="RIBONUCLEASE"/>
    <property type="match status" value="1"/>
</dbReference>
<dbReference type="SUPFAM" id="SSF50249">
    <property type="entry name" value="Nucleic acid-binding proteins"/>
    <property type="match status" value="2"/>
</dbReference>
<feature type="site" description="Important for catalytic activity" evidence="8">
    <location>
        <position position="416"/>
    </location>
</feature>
<feature type="region of interest" description="Disordered" evidence="9">
    <location>
        <begin position="165"/>
        <end position="219"/>
    </location>
</feature>
<dbReference type="PROSITE" id="PS01175">
    <property type="entry name" value="RIBONUCLEASE_II"/>
    <property type="match status" value="1"/>
</dbReference>
<feature type="region of interest" description="Disordered" evidence="9">
    <location>
        <begin position="1"/>
        <end position="31"/>
    </location>
</feature>
<keyword evidence="2 8" id="KW-0540">Nuclease</keyword>
<gene>
    <name evidence="12 13" type="primary">LOC106058382</name>
</gene>
<keyword evidence="11" id="KW-1185">Reference proteome</keyword>
<organism evidence="11 12">
    <name type="scientific">Biomphalaria glabrata</name>
    <name type="common">Bloodfluke planorb</name>
    <name type="synonym">Freshwater snail</name>
    <dbReference type="NCBI Taxonomy" id="6526"/>
    <lineage>
        <taxon>Eukaryota</taxon>
        <taxon>Metazoa</taxon>
        <taxon>Spiralia</taxon>
        <taxon>Lophotrochozoa</taxon>
        <taxon>Mollusca</taxon>
        <taxon>Gastropoda</taxon>
        <taxon>Heterobranchia</taxon>
        <taxon>Euthyneura</taxon>
        <taxon>Panpulmonata</taxon>
        <taxon>Hygrophila</taxon>
        <taxon>Lymnaeoidea</taxon>
        <taxon>Planorbidae</taxon>
        <taxon>Biomphalaria</taxon>
    </lineage>
</organism>
<feature type="region of interest" description="Disordered" evidence="9">
    <location>
        <begin position="123"/>
        <end position="145"/>
    </location>
</feature>
<evidence type="ECO:0000256" key="2">
    <source>
        <dbReference type="ARBA" id="ARBA00022722"/>
    </source>
</evidence>
<keyword evidence="1 8" id="KW-0963">Cytoplasm</keyword>
<dbReference type="InterPro" id="IPR041505">
    <property type="entry name" value="Dis3_CSD2"/>
</dbReference>
<dbReference type="InterPro" id="IPR033771">
    <property type="entry name" value="Rrp44_CSD1"/>
</dbReference>
<dbReference type="Pfam" id="PF17877">
    <property type="entry name" value="Dis3l2_C_term"/>
    <property type="match status" value="1"/>
</dbReference>
<evidence type="ECO:0000313" key="13">
    <source>
        <dbReference type="RefSeq" id="XP_055864610.1"/>
    </source>
</evidence>
<dbReference type="GO" id="GO:0046872">
    <property type="term" value="F:metal ion binding"/>
    <property type="evidence" value="ECO:0007669"/>
    <property type="project" value="UniProtKB-KW"/>
</dbReference>
<evidence type="ECO:0000256" key="9">
    <source>
        <dbReference type="SAM" id="MobiDB-lite"/>
    </source>
</evidence>
<evidence type="ECO:0000256" key="3">
    <source>
        <dbReference type="ARBA" id="ARBA00022723"/>
    </source>
</evidence>
<feature type="binding site" evidence="8">
    <location>
        <position position="408"/>
    </location>
    <ligand>
        <name>Mg(2+)</name>
        <dbReference type="ChEBI" id="CHEBI:18420"/>
    </ligand>
</feature>
<dbReference type="RefSeq" id="XP_055864609.1">
    <property type="nucleotide sequence ID" value="XM_056008634.1"/>
</dbReference>
<dbReference type="GO" id="GO:0000932">
    <property type="term" value="C:P-body"/>
    <property type="evidence" value="ECO:0007669"/>
    <property type="project" value="UniProtKB-SubCell"/>
</dbReference>
<evidence type="ECO:0000259" key="10">
    <source>
        <dbReference type="SMART" id="SM00955"/>
    </source>
</evidence>
<accession>A0A9W2YPP2</accession>
<dbReference type="RefSeq" id="XP_055864610.1">
    <property type="nucleotide sequence ID" value="XM_056008635.1"/>
</dbReference>
<dbReference type="PANTHER" id="PTHR23355:SF9">
    <property type="entry name" value="DIS3-LIKE EXONUCLEASE 2"/>
    <property type="match status" value="1"/>
</dbReference>
<keyword evidence="8" id="KW-0464">Manganese</keyword>
<dbReference type="FunFam" id="2.40.50.700:FF:000003">
    <property type="entry name" value="DIS3-like exonuclease 2"/>
    <property type="match status" value="1"/>
</dbReference>
<dbReference type="AlphaFoldDB" id="A0A9W2YPP2"/>
<dbReference type="Gene3D" id="2.40.50.690">
    <property type="match status" value="1"/>
</dbReference>
<keyword evidence="3 8" id="KW-0479">Metal-binding</keyword>
<dbReference type="Pfam" id="PF17849">
    <property type="entry name" value="OB_Dis3"/>
    <property type="match status" value="1"/>
</dbReference>
<dbReference type="GO" id="GO:1990074">
    <property type="term" value="P:polyuridylation-dependent mRNA catabolic process"/>
    <property type="evidence" value="ECO:0007669"/>
    <property type="project" value="UniProtKB-UniRule"/>
</dbReference>
<dbReference type="Gene3D" id="2.40.50.140">
    <property type="entry name" value="Nucleic acid-binding proteins"/>
    <property type="match status" value="1"/>
</dbReference>
<dbReference type="InterPro" id="IPR012340">
    <property type="entry name" value="NA-bd_OB-fold"/>
</dbReference>
<dbReference type="Gene3D" id="2.40.50.700">
    <property type="match status" value="1"/>
</dbReference>
<dbReference type="InterPro" id="IPR041093">
    <property type="entry name" value="Dis3l2-like_C"/>
</dbReference>
<dbReference type="Proteomes" id="UP001165740">
    <property type="component" value="Chromosome 13"/>
</dbReference>
<dbReference type="HAMAP" id="MF_03045">
    <property type="entry name" value="DIS3L2"/>
    <property type="match status" value="1"/>
</dbReference>
<dbReference type="InterPro" id="IPR022966">
    <property type="entry name" value="RNase_II/R_CS"/>
</dbReference>
<dbReference type="InterPro" id="IPR050180">
    <property type="entry name" value="RNR_Ribonuclease"/>
</dbReference>
<feature type="domain" description="RNB" evidence="10">
    <location>
        <begin position="396"/>
        <end position="746"/>
    </location>
</feature>
<comment type="cofactor">
    <cofactor evidence="8">
        <name>Mg(2+)</name>
        <dbReference type="ChEBI" id="CHEBI:18420"/>
    </cofactor>
    <cofactor evidence="8">
        <name>Mn(2+)</name>
        <dbReference type="ChEBI" id="CHEBI:29035"/>
    </cofactor>
</comment>
<dbReference type="InterPro" id="IPR001900">
    <property type="entry name" value="RNase_II/R"/>
</dbReference>
<evidence type="ECO:0000256" key="1">
    <source>
        <dbReference type="ARBA" id="ARBA00022490"/>
    </source>
</evidence>
<reference evidence="12 13" key="1">
    <citation type="submission" date="2025-04" db="UniProtKB">
        <authorList>
            <consortium name="RefSeq"/>
        </authorList>
    </citation>
    <scope>IDENTIFICATION</scope>
</reference>
<evidence type="ECO:0000256" key="8">
    <source>
        <dbReference type="HAMAP-Rule" id="MF_03045"/>
    </source>
</evidence>
<feature type="compositionally biased region" description="Acidic residues" evidence="9">
    <location>
        <begin position="129"/>
        <end position="145"/>
    </location>
</feature>
<comment type="subcellular location">
    <subcellularLocation>
        <location evidence="8">Cytoplasm</location>
    </subcellularLocation>
    <subcellularLocation>
        <location evidence="8">Cytoplasm</location>
        <location evidence="8">P-body</location>
    </subcellularLocation>
</comment>
<dbReference type="GO" id="GO:0000175">
    <property type="term" value="F:3'-5'-RNA exonuclease activity"/>
    <property type="evidence" value="ECO:0007669"/>
    <property type="project" value="UniProtKB-UniRule"/>
</dbReference>
<dbReference type="Pfam" id="PF17216">
    <property type="entry name" value="Rrp44_CSD1"/>
    <property type="match status" value="1"/>
</dbReference>
<evidence type="ECO:0000313" key="12">
    <source>
        <dbReference type="RefSeq" id="XP_055864609.1"/>
    </source>
</evidence>
<evidence type="ECO:0000256" key="5">
    <source>
        <dbReference type="ARBA" id="ARBA00022839"/>
    </source>
</evidence>
<comment type="similarity">
    <text evidence="8">Belongs to the RNR ribonuclease family. DIS3L2 subfamily.</text>
</comment>
<dbReference type="OMA" id="YCKSIAG"/>
<dbReference type="InterPro" id="IPR028591">
    <property type="entry name" value="DIS3L2"/>
</dbReference>
<proteinExistence type="inferred from homology"/>
<evidence type="ECO:0000256" key="6">
    <source>
        <dbReference type="ARBA" id="ARBA00022842"/>
    </source>
</evidence>
<dbReference type="SMART" id="SM00955">
    <property type="entry name" value="RNB"/>
    <property type="match status" value="1"/>
</dbReference>
<comment type="function">
    <text evidence="8">3'-5'-exoribonuclease that specifically recognizes RNAs polyuridylated at their 3' end and mediates their degradation. Component of an exosome-independent RNA degradation pathway that mediates degradation of cytoplasmic mRNAs that have been deadenylated and subsequently uridylated at their 3'.</text>
</comment>
<evidence type="ECO:0000313" key="11">
    <source>
        <dbReference type="Proteomes" id="UP001165740"/>
    </source>
</evidence>
<keyword evidence="5 8" id="KW-0269">Exonuclease</keyword>
<feature type="compositionally biased region" description="Polar residues" evidence="9">
    <location>
        <begin position="204"/>
        <end position="217"/>
    </location>
</feature>
<keyword evidence="7 8" id="KW-0694">RNA-binding</keyword>